<dbReference type="OrthoDB" id="9797653at2"/>
<dbReference type="InterPro" id="IPR044855">
    <property type="entry name" value="CoA-Trfase_III_dom3_sf"/>
</dbReference>
<name>A0A1H1LXC7_9MICO</name>
<dbReference type="EMBL" id="LT629766">
    <property type="protein sequence ID" value="SDR79268.1"/>
    <property type="molecule type" value="Genomic_DNA"/>
</dbReference>
<reference evidence="3" key="1">
    <citation type="submission" date="2016-10" db="EMBL/GenBank/DDBJ databases">
        <authorList>
            <person name="Varghese N."/>
            <person name="Submissions S."/>
        </authorList>
    </citation>
    <scope>NUCLEOTIDE SEQUENCE [LARGE SCALE GENOMIC DNA]</scope>
    <source>
        <strain evidence="3">DSM 23676</strain>
    </source>
</reference>
<evidence type="ECO:0000313" key="2">
    <source>
        <dbReference type="EMBL" id="SDR79268.1"/>
    </source>
</evidence>
<dbReference type="AlphaFoldDB" id="A0A1H1LXC7"/>
<evidence type="ECO:0000313" key="3">
    <source>
        <dbReference type="Proteomes" id="UP000199597"/>
    </source>
</evidence>
<dbReference type="SUPFAM" id="SSF89796">
    <property type="entry name" value="CoA-transferase family III (CaiB/BaiF)"/>
    <property type="match status" value="1"/>
</dbReference>
<organism evidence="2 3">
    <name type="scientific">Brevibacterium siliguriense</name>
    <dbReference type="NCBI Taxonomy" id="1136497"/>
    <lineage>
        <taxon>Bacteria</taxon>
        <taxon>Bacillati</taxon>
        <taxon>Actinomycetota</taxon>
        <taxon>Actinomycetes</taxon>
        <taxon>Micrococcales</taxon>
        <taxon>Brevibacteriaceae</taxon>
        <taxon>Brevibacterium</taxon>
    </lineage>
</organism>
<dbReference type="Pfam" id="PF02515">
    <property type="entry name" value="CoA_transf_3"/>
    <property type="match status" value="1"/>
</dbReference>
<gene>
    <name evidence="2" type="ORF">SAMN04489752_0277</name>
</gene>
<dbReference type="Gene3D" id="3.40.50.10540">
    <property type="entry name" value="Crotonobetainyl-coa:carnitine coa-transferase, domain 1"/>
    <property type="match status" value="1"/>
</dbReference>
<dbReference type="InterPro" id="IPR003673">
    <property type="entry name" value="CoA-Trfase_fam_III"/>
</dbReference>
<dbReference type="GO" id="GO:0008410">
    <property type="term" value="F:CoA-transferase activity"/>
    <property type="evidence" value="ECO:0007669"/>
    <property type="project" value="TreeGrafter"/>
</dbReference>
<dbReference type="STRING" id="1136497.SAMN04489752_0277"/>
<keyword evidence="3" id="KW-1185">Reference proteome</keyword>
<dbReference type="InterPro" id="IPR023606">
    <property type="entry name" value="CoA-Trfase_III_dom_1_sf"/>
</dbReference>
<dbReference type="PANTHER" id="PTHR48207">
    <property type="entry name" value="SUCCINATE--HYDROXYMETHYLGLUTARATE COA-TRANSFERASE"/>
    <property type="match status" value="1"/>
</dbReference>
<sequence>MATAAPTSVPSPVGQDDATDRNLPLTGITVISCEQAVAAPFASRQLADLGARVIKIERPGVGDFARGYDTTVNGLSSHFVWINRNKESLALDLKNSDGLKILHGLIASADVFIQNFAPGAAERLGLGTDALRSINPRLIHASISGYGTDGPYKDAKAYDALVQAEAGLVSVTGTEEFPAKTGISTADIAAGMYTYSGILTALYNRERTGEGATLSTSLFDSLVEWMGYPLYFTRYGGTRPTRAGTSHAAIAPYGAFTCGDGTQIMLAIQNEREWERFATQVLDRPDMVTDDRFDRAAHRYAHRHELQEIIEGAFSALTGESCDALLEQAAVAHSKQRDMSEIADHPQLTERHRWHEVETPAGPISMLAPPVEMSGVGPRMDPIPAVGQNSESILGELGMDAEAIGELRVNGVI</sequence>
<proteinExistence type="predicted"/>
<dbReference type="PANTHER" id="PTHR48207:SF3">
    <property type="entry name" value="SUCCINATE--HYDROXYMETHYLGLUTARATE COA-TRANSFERASE"/>
    <property type="match status" value="1"/>
</dbReference>
<accession>A0A1H1LXC7</accession>
<dbReference type="InterPro" id="IPR050483">
    <property type="entry name" value="CoA-transferase_III_domain"/>
</dbReference>
<dbReference type="RefSeq" id="WP_092009332.1">
    <property type="nucleotide sequence ID" value="NZ_LT629766.1"/>
</dbReference>
<dbReference type="Proteomes" id="UP000199597">
    <property type="component" value="Chromosome I"/>
</dbReference>
<keyword evidence="1 2" id="KW-0808">Transferase</keyword>
<protein>
    <submittedName>
        <fullName evidence="2">Crotonobetainyl-CoA:carnitine CoA-transferase CaiB</fullName>
    </submittedName>
</protein>
<evidence type="ECO:0000256" key="1">
    <source>
        <dbReference type="ARBA" id="ARBA00022679"/>
    </source>
</evidence>
<dbReference type="Gene3D" id="3.30.1540.10">
    <property type="entry name" value="formyl-coa transferase, domain 3"/>
    <property type="match status" value="1"/>
</dbReference>